<evidence type="ECO:0000259" key="2">
    <source>
        <dbReference type="Pfam" id="PF12890"/>
    </source>
</evidence>
<feature type="domain" description="Dihydroorotase catalytic" evidence="2">
    <location>
        <begin position="3"/>
        <end position="116"/>
    </location>
</feature>
<proteinExistence type="predicted"/>
<feature type="non-terminal residue" evidence="3">
    <location>
        <position position="192"/>
    </location>
</feature>
<accession>K1U223</accession>
<dbReference type="AlphaFoldDB" id="K1U223"/>
<name>K1U223_9ZZZZ</name>
<dbReference type="Gene3D" id="3.20.20.140">
    <property type="entry name" value="Metal-dependent hydrolases"/>
    <property type="match status" value="1"/>
</dbReference>
<dbReference type="InterPro" id="IPR050138">
    <property type="entry name" value="DHOase/Allantoinase_Hydrolase"/>
</dbReference>
<gene>
    <name evidence="3" type="ORF">OBE_02127</name>
</gene>
<dbReference type="InterPro" id="IPR032466">
    <property type="entry name" value="Metal_Hydrolase"/>
</dbReference>
<dbReference type="GO" id="GO:0006145">
    <property type="term" value="P:purine nucleobase catabolic process"/>
    <property type="evidence" value="ECO:0007669"/>
    <property type="project" value="TreeGrafter"/>
</dbReference>
<keyword evidence="1" id="KW-0665">Pyrimidine biosynthesis</keyword>
<sequence>MGAVSVGENGEKLTDMQALKEAGCCAFSDDGVPVKTAELMREALKEAARLDMPVFAHCEEKTISRDGIVNECDVAKDLNMPQIPVSAEDVGTARETALLMSAPKNARLHICHVSTGNSALLIASAKRNGFNVTAETCPHYFIFNDEKLLLKDADYRMNPPLRSAVDQFSVLYSLIDGVIDVIATDHAPHSPE</sequence>
<evidence type="ECO:0000256" key="1">
    <source>
        <dbReference type="ARBA" id="ARBA00022975"/>
    </source>
</evidence>
<protein>
    <submittedName>
        <fullName evidence="3">Dihydroorotase, multifunctional complex type</fullName>
    </submittedName>
</protein>
<organism evidence="3">
    <name type="scientific">human gut metagenome</name>
    <dbReference type="NCBI Taxonomy" id="408170"/>
    <lineage>
        <taxon>unclassified sequences</taxon>
        <taxon>metagenomes</taxon>
        <taxon>organismal metagenomes</taxon>
    </lineage>
</organism>
<dbReference type="Pfam" id="PF12890">
    <property type="entry name" value="DHOase"/>
    <property type="match status" value="1"/>
</dbReference>
<dbReference type="EMBL" id="AJWZ01001384">
    <property type="protein sequence ID" value="EKC73954.1"/>
    <property type="molecule type" value="Genomic_DNA"/>
</dbReference>
<evidence type="ECO:0000313" key="3">
    <source>
        <dbReference type="EMBL" id="EKC73954.1"/>
    </source>
</evidence>
<dbReference type="InterPro" id="IPR024403">
    <property type="entry name" value="DHOase_cat"/>
</dbReference>
<reference evidence="3" key="1">
    <citation type="journal article" date="2013" name="Environ. Microbiol.">
        <title>Microbiota from the distal guts of lean and obese adolescents exhibit partial functional redundancy besides clear differences in community structure.</title>
        <authorList>
            <person name="Ferrer M."/>
            <person name="Ruiz A."/>
            <person name="Lanza F."/>
            <person name="Haange S.B."/>
            <person name="Oberbach A."/>
            <person name="Till H."/>
            <person name="Bargiela R."/>
            <person name="Campoy C."/>
            <person name="Segura M.T."/>
            <person name="Richter M."/>
            <person name="von Bergen M."/>
            <person name="Seifert J."/>
            <person name="Suarez A."/>
        </authorList>
    </citation>
    <scope>NUCLEOTIDE SEQUENCE</scope>
</reference>
<dbReference type="SUPFAM" id="SSF51556">
    <property type="entry name" value="Metallo-dependent hydrolases"/>
    <property type="match status" value="1"/>
</dbReference>
<dbReference type="PANTHER" id="PTHR43668:SF2">
    <property type="entry name" value="ALLANTOINASE"/>
    <property type="match status" value="1"/>
</dbReference>
<dbReference type="PANTHER" id="PTHR43668">
    <property type="entry name" value="ALLANTOINASE"/>
    <property type="match status" value="1"/>
</dbReference>
<dbReference type="GO" id="GO:0004038">
    <property type="term" value="F:allantoinase activity"/>
    <property type="evidence" value="ECO:0007669"/>
    <property type="project" value="TreeGrafter"/>
</dbReference>
<dbReference type="GO" id="GO:0005737">
    <property type="term" value="C:cytoplasm"/>
    <property type="evidence" value="ECO:0007669"/>
    <property type="project" value="TreeGrafter"/>
</dbReference>
<comment type="caution">
    <text evidence="3">The sequence shown here is derived from an EMBL/GenBank/DDBJ whole genome shotgun (WGS) entry which is preliminary data.</text>
</comment>